<dbReference type="InterPro" id="IPR013328">
    <property type="entry name" value="6PGD_dom2"/>
</dbReference>
<dbReference type="Pfam" id="PF03446">
    <property type="entry name" value="NAD_binding_2"/>
    <property type="match status" value="1"/>
</dbReference>
<keyword evidence="1" id="KW-0472">Membrane</keyword>
<dbReference type="PANTHER" id="PTHR43060">
    <property type="entry name" value="3-HYDROXYISOBUTYRATE DEHYDROGENASE-LIKE 1, MITOCHONDRIAL-RELATED"/>
    <property type="match status" value="1"/>
</dbReference>
<gene>
    <name evidence="4" type="ORF">GTA08_BOTSDO06751</name>
</gene>
<dbReference type="AlphaFoldDB" id="A0A8H4N794"/>
<proteinExistence type="predicted"/>
<dbReference type="SUPFAM" id="SSF51735">
    <property type="entry name" value="NAD(P)-binding Rossmann-fold domains"/>
    <property type="match status" value="1"/>
</dbReference>
<dbReference type="EMBL" id="WWBZ02000040">
    <property type="protein sequence ID" value="KAF4305307.1"/>
    <property type="molecule type" value="Genomic_DNA"/>
</dbReference>
<dbReference type="PANTHER" id="PTHR43060:SF17">
    <property type="entry name" value="L-THREONATE DEHYDROGENASE"/>
    <property type="match status" value="1"/>
</dbReference>
<dbReference type="OrthoDB" id="48988at2759"/>
<evidence type="ECO:0000259" key="2">
    <source>
        <dbReference type="Pfam" id="PF03446"/>
    </source>
</evidence>
<dbReference type="InterPro" id="IPR002204">
    <property type="entry name" value="3-OH-isobutyrate_DH-rel_CS"/>
</dbReference>
<dbReference type="SUPFAM" id="SSF48179">
    <property type="entry name" value="6-phosphogluconate dehydrogenase C-terminal domain-like"/>
    <property type="match status" value="2"/>
</dbReference>
<dbReference type="PROSITE" id="PS00895">
    <property type="entry name" value="3_HYDROXYISOBUT_DH"/>
    <property type="match status" value="1"/>
</dbReference>
<feature type="domain" description="3-hydroxyisobutyrate dehydrogenase-like NAD-binding" evidence="3">
    <location>
        <begin position="175"/>
        <end position="296"/>
    </location>
</feature>
<keyword evidence="1" id="KW-0812">Transmembrane</keyword>
<sequence>MSEKPTIGFVGLGAMGFGMAANLVKQGYHVKGFDVFPKSVERFQQVGGAAATSLADSATDAPFHVLMVASADQAQQALFGEGDSIVKALPQGATLLLCSTVPSAYALSVEKQLADIGRSDIFFVDAPVSGGAKRAADGTLTIMVGASDAATEKARWLLAEMSDPKGLYIVPGGVGQGSNMKMVHQVLAAIQILLASEVHGFAARLGLDAKEVYDAVCKSPEWFWMYENRVPRLLVEDYSPPVSALTIILKDAGIITSTARRVNFPTPLSSAAEQVYLVGLNAGLGPIDDAAMVKTYFPYPVSTVKAQTNGASSASNDEKLTLVFKLLRGVLLLAAAEAIGFAQYLKLDLHQFYDLASGAAGGSTAFVERGAEMIELLSGKKVPGAKDLPPLDVEQIRADLAEAIDVGRKLYTPAPLAGAALNLLTSAQRTAGGQKEKAYYGLLL</sequence>
<feature type="domain" description="6-phosphogluconate dehydrogenase NADP-binding" evidence="2">
    <location>
        <begin position="6"/>
        <end position="163"/>
    </location>
</feature>
<evidence type="ECO:0000313" key="4">
    <source>
        <dbReference type="EMBL" id="KAF4305307.1"/>
    </source>
</evidence>
<keyword evidence="1" id="KW-1133">Transmembrane helix</keyword>
<dbReference type="Pfam" id="PF14833">
    <property type="entry name" value="NAD_binding_11"/>
    <property type="match status" value="1"/>
</dbReference>
<dbReference type="GO" id="GO:0050661">
    <property type="term" value="F:NADP binding"/>
    <property type="evidence" value="ECO:0007669"/>
    <property type="project" value="InterPro"/>
</dbReference>
<dbReference type="Gene3D" id="3.40.50.720">
    <property type="entry name" value="NAD(P)-binding Rossmann-like Domain"/>
    <property type="match status" value="1"/>
</dbReference>
<feature type="transmembrane region" description="Helical" evidence="1">
    <location>
        <begin position="6"/>
        <end position="24"/>
    </location>
</feature>
<dbReference type="Proteomes" id="UP000572817">
    <property type="component" value="Unassembled WGS sequence"/>
</dbReference>
<dbReference type="Gene3D" id="1.10.1040.10">
    <property type="entry name" value="N-(1-d-carboxylethyl)-l-norvaline Dehydrogenase, domain 2"/>
    <property type="match status" value="2"/>
</dbReference>
<keyword evidence="5" id="KW-1185">Reference proteome</keyword>
<accession>A0A8H4N794</accession>
<dbReference type="InterPro" id="IPR036291">
    <property type="entry name" value="NAD(P)-bd_dom_sf"/>
</dbReference>
<organism evidence="4 5">
    <name type="scientific">Botryosphaeria dothidea</name>
    <dbReference type="NCBI Taxonomy" id="55169"/>
    <lineage>
        <taxon>Eukaryota</taxon>
        <taxon>Fungi</taxon>
        <taxon>Dikarya</taxon>
        <taxon>Ascomycota</taxon>
        <taxon>Pezizomycotina</taxon>
        <taxon>Dothideomycetes</taxon>
        <taxon>Dothideomycetes incertae sedis</taxon>
        <taxon>Botryosphaeriales</taxon>
        <taxon>Botryosphaeriaceae</taxon>
        <taxon>Botryosphaeria</taxon>
    </lineage>
</organism>
<protein>
    <submittedName>
        <fullName evidence="4">3-hydroxyisobutyrate dehydrogenase</fullName>
    </submittedName>
</protein>
<dbReference type="GO" id="GO:0016491">
    <property type="term" value="F:oxidoreductase activity"/>
    <property type="evidence" value="ECO:0007669"/>
    <property type="project" value="InterPro"/>
</dbReference>
<reference evidence="4" key="1">
    <citation type="submission" date="2020-04" db="EMBL/GenBank/DDBJ databases">
        <title>Genome Assembly and Annotation of Botryosphaeria dothidea sdau 11-99, a Latent Pathogen of Apple Fruit Ring Rot in China.</title>
        <authorList>
            <person name="Yu C."/>
            <person name="Diao Y."/>
            <person name="Lu Q."/>
            <person name="Zhao J."/>
            <person name="Cui S."/>
            <person name="Peng C."/>
            <person name="He B."/>
            <person name="Liu H."/>
        </authorList>
    </citation>
    <scope>NUCLEOTIDE SEQUENCE [LARGE SCALE GENOMIC DNA]</scope>
    <source>
        <strain evidence="4">Sdau11-99</strain>
    </source>
</reference>
<comment type="caution">
    <text evidence="4">The sequence shown here is derived from an EMBL/GenBank/DDBJ whole genome shotgun (WGS) entry which is preliminary data.</text>
</comment>
<evidence type="ECO:0000313" key="5">
    <source>
        <dbReference type="Proteomes" id="UP000572817"/>
    </source>
</evidence>
<dbReference type="GO" id="GO:0051287">
    <property type="term" value="F:NAD binding"/>
    <property type="evidence" value="ECO:0007669"/>
    <property type="project" value="InterPro"/>
</dbReference>
<evidence type="ECO:0000256" key="1">
    <source>
        <dbReference type="SAM" id="Phobius"/>
    </source>
</evidence>
<dbReference type="InterPro" id="IPR008927">
    <property type="entry name" value="6-PGluconate_DH-like_C_sf"/>
</dbReference>
<name>A0A8H4N794_9PEZI</name>
<dbReference type="InterPro" id="IPR029154">
    <property type="entry name" value="HIBADH-like_NADP-bd"/>
</dbReference>
<dbReference type="InterPro" id="IPR006115">
    <property type="entry name" value="6PGDH_NADP-bd"/>
</dbReference>
<evidence type="ECO:0000259" key="3">
    <source>
        <dbReference type="Pfam" id="PF14833"/>
    </source>
</evidence>